<keyword evidence="3" id="KW-0812">Transmembrane</keyword>
<reference evidence="4" key="1">
    <citation type="submission" date="2021-01" db="EMBL/GenBank/DDBJ databases">
        <authorList>
            <person name="Corre E."/>
            <person name="Pelletier E."/>
            <person name="Niang G."/>
            <person name="Scheremetjew M."/>
            <person name="Finn R."/>
            <person name="Kale V."/>
            <person name="Holt S."/>
            <person name="Cochrane G."/>
            <person name="Meng A."/>
            <person name="Brown T."/>
            <person name="Cohen L."/>
        </authorList>
    </citation>
    <scope>NUCLEOTIDE SEQUENCE</scope>
    <source>
        <strain evidence="4">UTEX LB 985</strain>
    </source>
</reference>
<keyword evidence="3" id="KW-1133">Transmembrane helix</keyword>
<dbReference type="InterPro" id="IPR007577">
    <property type="entry name" value="GlycoTrfase_DXD_sugar-bd_CS"/>
</dbReference>
<dbReference type="Gene3D" id="3.90.550.20">
    <property type="match status" value="1"/>
</dbReference>
<dbReference type="AlphaFoldDB" id="A0A7S2GXA6"/>
<dbReference type="GO" id="GO:0016020">
    <property type="term" value="C:membrane"/>
    <property type="evidence" value="ECO:0007669"/>
    <property type="project" value="GOC"/>
</dbReference>
<gene>
    <name evidence="4" type="ORF">CBRE1094_LOCUS23409</name>
</gene>
<keyword evidence="3" id="KW-0472">Membrane</keyword>
<dbReference type="Pfam" id="PF04488">
    <property type="entry name" value="Gly_transf_sug"/>
    <property type="match status" value="1"/>
</dbReference>
<dbReference type="InterPro" id="IPR051706">
    <property type="entry name" value="Glycosyltransferase_domain"/>
</dbReference>
<dbReference type="SUPFAM" id="SSF53448">
    <property type="entry name" value="Nucleotide-diphospho-sugar transferases"/>
    <property type="match status" value="1"/>
</dbReference>
<dbReference type="PANTHER" id="PTHR32385:SF22">
    <property type="entry name" value="MANNOSYL PHOSPHORYLINOSITOL CERAMIDE SYNTHASE SUR1"/>
    <property type="match status" value="1"/>
</dbReference>
<dbReference type="GO" id="GO:0051999">
    <property type="term" value="P:mannosyl-inositol phosphorylceramide biosynthetic process"/>
    <property type="evidence" value="ECO:0007669"/>
    <property type="project" value="TreeGrafter"/>
</dbReference>
<evidence type="ECO:0000313" key="4">
    <source>
        <dbReference type="EMBL" id="CAD9474266.1"/>
    </source>
</evidence>
<dbReference type="GO" id="GO:0000030">
    <property type="term" value="F:mannosyltransferase activity"/>
    <property type="evidence" value="ECO:0007669"/>
    <property type="project" value="TreeGrafter"/>
</dbReference>
<evidence type="ECO:0000256" key="3">
    <source>
        <dbReference type="SAM" id="Phobius"/>
    </source>
</evidence>
<accession>A0A7S2GXA6</accession>
<dbReference type="EMBL" id="HBGU01042915">
    <property type="protein sequence ID" value="CAD9474266.1"/>
    <property type="molecule type" value="Transcribed_RNA"/>
</dbReference>
<feature type="transmembrane region" description="Helical" evidence="3">
    <location>
        <begin position="315"/>
        <end position="335"/>
    </location>
</feature>
<dbReference type="InterPro" id="IPR029044">
    <property type="entry name" value="Nucleotide-diphossugar_trans"/>
</dbReference>
<keyword evidence="1" id="KW-0808">Transferase</keyword>
<dbReference type="PANTHER" id="PTHR32385">
    <property type="entry name" value="MANNOSYL PHOSPHORYLINOSITOL CERAMIDE SYNTHASE"/>
    <property type="match status" value="1"/>
</dbReference>
<evidence type="ECO:0000256" key="1">
    <source>
        <dbReference type="ARBA" id="ARBA00022679"/>
    </source>
</evidence>
<feature type="region of interest" description="Disordered" evidence="2">
    <location>
        <begin position="190"/>
        <end position="221"/>
    </location>
</feature>
<feature type="transmembrane region" description="Helical" evidence="3">
    <location>
        <begin position="282"/>
        <end position="303"/>
    </location>
</feature>
<evidence type="ECO:0000256" key="2">
    <source>
        <dbReference type="SAM" id="MobiDB-lite"/>
    </source>
</evidence>
<protein>
    <recommendedName>
        <fullName evidence="5">Alpha 1,4-glycosyltransferase domain-containing protein</fullName>
    </recommendedName>
</protein>
<proteinExistence type="predicted"/>
<name>A0A7S2GXA6_9EUKA</name>
<organism evidence="4">
    <name type="scientific">Haptolina brevifila</name>
    <dbReference type="NCBI Taxonomy" id="156173"/>
    <lineage>
        <taxon>Eukaryota</taxon>
        <taxon>Haptista</taxon>
        <taxon>Haptophyta</taxon>
        <taxon>Prymnesiophyceae</taxon>
        <taxon>Prymnesiales</taxon>
        <taxon>Prymnesiaceae</taxon>
        <taxon>Haptolina</taxon>
    </lineage>
</organism>
<evidence type="ECO:0008006" key="5">
    <source>
        <dbReference type="Google" id="ProtNLM"/>
    </source>
</evidence>
<sequence>MYKTADLPAKWANAPAAWAVHHPPPEYQYMLWTDESLRELITTDYPWLLPTYDAYPYPTQRWDASRYAVLHKYGGLYADLDLHPAASVAPLLRGQTLILPYTPNIGLTNAVMAATKGHAFLEFVLRGLPQYAHAWYHVSKHNTVLSSTGSTYIWARYMTWSREHPEPTSAAGLLPPEDWGKCSYCDRRRATLDKPPSPQANAGAEVDGQHAGVPEGGAAPQEESLMPHRLNSLAAPQETSAASESAASASVWSAAEQMPPWQSPFKHLQGSSWHSGDSELQLFLFCHVNELALLVVFVLVWQCTRDRDHRWRPRLAVLGWIAALVTLVLLAQRGMRQYFGEVLLRNPISEALIGRPWIWLIMS</sequence>